<dbReference type="InterPro" id="IPR006108">
    <property type="entry name" value="3HC_DH_C"/>
</dbReference>
<dbReference type="CDD" id="cd06558">
    <property type="entry name" value="crotonase-like"/>
    <property type="match status" value="1"/>
</dbReference>
<evidence type="ECO:0000256" key="4">
    <source>
        <dbReference type="ARBA" id="ARBA00023239"/>
    </source>
</evidence>
<evidence type="ECO:0000259" key="7">
    <source>
        <dbReference type="Pfam" id="PF02737"/>
    </source>
</evidence>
<dbReference type="InterPro" id="IPR006176">
    <property type="entry name" value="3-OHacyl-CoA_DH_NAD-bd"/>
</dbReference>
<evidence type="ECO:0000313" key="8">
    <source>
        <dbReference type="EMBL" id="CAK8675183.1"/>
    </source>
</evidence>
<dbReference type="Gene3D" id="3.40.50.720">
    <property type="entry name" value="NAD(P)-binding Rossmann-like Domain"/>
    <property type="match status" value="1"/>
</dbReference>
<dbReference type="SUPFAM" id="SSF51735">
    <property type="entry name" value="NAD(P)-binding Rossmann-fold domains"/>
    <property type="match status" value="1"/>
</dbReference>
<accession>A0ABP0FAS6</accession>
<sequence>MNMIKLANFLRVYVRFTIAVIVLCISDDLFSYGEGESGLTYRISHAYPIIKKVIHALESCRKPVVAALLENAKGEHLEIALSCHYRTALKTTKFGLPQVKHGLIPGLGGNEFSTEMAISIGLVDEVFSSSAEAVDRAVAFAHNLAGTFPEHRILRNCFMKDAAKGEQLMTKYMSALSTKNEKAWSVYMCLQTTYAASFLSFEEGLKKESEALQFLISSAQFRALQYVNESEILASRWKFSDKFNYQTVEPVQVRKAAVIGLGTMGSGIAIAVARIGIPVYVMEFNEAVLKERAELIYSTIRRMSLRKEITETMCNSMISGIVPISDYSMLKDVDLVIEAVFELISLKKEVFSNLNAVCKSTAILASNTSQLDIDDIASVARDPGKVVGMHFFAPSHRMKLLENVYGTYTSYQTISTAMHIGSLMGKVSVLVGNCHGFVGNRMYLHYMTESDFLLEEGAYPEQIDTTLKEFGFTKGRFEVADLSGNDVIYTVRNGTHPQKKHGKRHRERVRNGIRYCPLADILVESGRYGHKTDGKGWFKYVDRVPYVDENITQMIKSYRESHDITPRTIHFEEVLHRMLYCMINEGFKILEEGMASSPNDIDMVWLHGYGWPKSTGGPMYYAFTVETKKQMVASECKKFKFCHTWQPSVQNAILMLSALTKDATALPTLIHLFSE</sequence>
<dbReference type="PANTHER" id="PTHR23309:SF49">
    <property type="entry name" value="PEROXISOMAL BIFUNCTIONAL ENZYME"/>
    <property type="match status" value="1"/>
</dbReference>
<feature type="domain" description="3-hydroxyacyl-CoA dehydrogenase C-terminal" evidence="6">
    <location>
        <begin position="436"/>
        <end position="540"/>
    </location>
</feature>
<keyword evidence="3" id="KW-0413">Isomerase</keyword>
<organism evidence="8 9">
    <name type="scientific">Clavelina lepadiformis</name>
    <name type="common">Light-bulb sea squirt</name>
    <name type="synonym">Ascidia lepadiformis</name>
    <dbReference type="NCBI Taxonomy" id="159417"/>
    <lineage>
        <taxon>Eukaryota</taxon>
        <taxon>Metazoa</taxon>
        <taxon>Chordata</taxon>
        <taxon>Tunicata</taxon>
        <taxon>Ascidiacea</taxon>
        <taxon>Aplousobranchia</taxon>
        <taxon>Clavelinidae</taxon>
        <taxon>Clavelina</taxon>
    </lineage>
</organism>
<evidence type="ECO:0000256" key="5">
    <source>
        <dbReference type="ARBA" id="ARBA00023268"/>
    </source>
</evidence>
<keyword evidence="2" id="KW-0520">NAD</keyword>
<evidence type="ECO:0008006" key="10">
    <source>
        <dbReference type="Google" id="ProtNLM"/>
    </source>
</evidence>
<comment type="caution">
    <text evidence="8">The sequence shown here is derived from an EMBL/GenBank/DDBJ whole genome shotgun (WGS) entry which is preliminary data.</text>
</comment>
<evidence type="ECO:0000313" key="9">
    <source>
        <dbReference type="Proteomes" id="UP001642483"/>
    </source>
</evidence>
<proteinExistence type="predicted"/>
<keyword evidence="5" id="KW-0511">Multifunctional enzyme</keyword>
<protein>
    <recommendedName>
        <fullName evidence="10">Enoyl-CoA hydratase</fullName>
    </recommendedName>
</protein>
<reference evidence="8 9" key="1">
    <citation type="submission" date="2024-02" db="EMBL/GenBank/DDBJ databases">
        <authorList>
            <person name="Daric V."/>
            <person name="Darras S."/>
        </authorList>
    </citation>
    <scope>NUCLEOTIDE SEQUENCE [LARGE SCALE GENOMIC DNA]</scope>
</reference>
<keyword evidence="4" id="KW-0456">Lyase</keyword>
<keyword evidence="9" id="KW-1185">Reference proteome</keyword>
<dbReference type="SUPFAM" id="SSF52096">
    <property type="entry name" value="ClpP/crotonase"/>
    <property type="match status" value="1"/>
</dbReference>
<dbReference type="InterPro" id="IPR029045">
    <property type="entry name" value="ClpP/crotonase-like_dom_sf"/>
</dbReference>
<evidence type="ECO:0000256" key="1">
    <source>
        <dbReference type="ARBA" id="ARBA00023002"/>
    </source>
</evidence>
<dbReference type="SUPFAM" id="SSF48179">
    <property type="entry name" value="6-phosphogluconate dehydrogenase C-terminal domain-like"/>
    <property type="match status" value="2"/>
</dbReference>
<feature type="domain" description="3-hydroxyacyl-CoA dehydrogenase NAD binding" evidence="7">
    <location>
        <begin position="255"/>
        <end position="433"/>
    </location>
</feature>
<dbReference type="Proteomes" id="UP001642483">
    <property type="component" value="Unassembled WGS sequence"/>
</dbReference>
<dbReference type="Pfam" id="PF00725">
    <property type="entry name" value="3HCDH"/>
    <property type="match status" value="1"/>
</dbReference>
<evidence type="ECO:0000256" key="3">
    <source>
        <dbReference type="ARBA" id="ARBA00023235"/>
    </source>
</evidence>
<dbReference type="PANTHER" id="PTHR23309">
    <property type="entry name" value="3-HYDROXYACYL-COA DEHYROGENASE"/>
    <property type="match status" value="1"/>
</dbReference>
<dbReference type="EMBL" id="CAWYQH010000013">
    <property type="protein sequence ID" value="CAK8675183.1"/>
    <property type="molecule type" value="Genomic_DNA"/>
</dbReference>
<dbReference type="Pfam" id="PF02737">
    <property type="entry name" value="3HCDH_N"/>
    <property type="match status" value="1"/>
</dbReference>
<dbReference type="Gene3D" id="3.90.226.10">
    <property type="entry name" value="2-enoyl-CoA Hydratase, Chain A, domain 1"/>
    <property type="match status" value="1"/>
</dbReference>
<dbReference type="Gene3D" id="1.10.1040.50">
    <property type="match status" value="1"/>
</dbReference>
<evidence type="ECO:0000256" key="2">
    <source>
        <dbReference type="ARBA" id="ARBA00023027"/>
    </source>
</evidence>
<dbReference type="InterPro" id="IPR008927">
    <property type="entry name" value="6-PGluconate_DH-like_C_sf"/>
</dbReference>
<gene>
    <name evidence="8" type="ORF">CVLEPA_LOCUS4791</name>
</gene>
<name>A0ABP0FAS6_CLALP</name>
<keyword evidence="1" id="KW-0560">Oxidoreductase</keyword>
<dbReference type="InterPro" id="IPR036291">
    <property type="entry name" value="NAD(P)-bd_dom_sf"/>
</dbReference>
<evidence type="ECO:0000259" key="6">
    <source>
        <dbReference type="Pfam" id="PF00725"/>
    </source>
</evidence>